<feature type="domain" description="DM8" evidence="12">
    <location>
        <begin position="74"/>
        <end position="159"/>
    </location>
</feature>
<keyword evidence="3" id="KW-0479">Metal-binding</keyword>
<evidence type="ECO:0000256" key="9">
    <source>
        <dbReference type="ARBA" id="ARBA00023163"/>
    </source>
</evidence>
<evidence type="ECO:0000256" key="2">
    <source>
        <dbReference type="ARBA" id="ARBA00004123"/>
    </source>
</evidence>
<dbReference type="GO" id="GO:0051864">
    <property type="term" value="F:histone H3K36 demethylase activity"/>
    <property type="evidence" value="ECO:0007669"/>
    <property type="project" value="TreeGrafter"/>
</dbReference>
<sequence length="386" mass="43937">MYSFSTRSYFIATPASTYVNNALAYGRTVVSYLCCFACEFPLDFSEKVEHSVVDVLKRCRQQLYTGSGQWRQNAQIILAFSWEKLNTGTWRDVDKEWRCLYSYGCLFKVAALCRDDASSATVQEAIRTCDLGLLMGAAIMDNILQSFVRILQNDIGKRHSNEENPSEGVSAQKMKVDCVSVPVVKQALAVPRIHCPSLESFKKDYLDPQKPVILEGIIDHWPAFKNHPWSIEYLQTVAGCRTVPVEVGSRYTDEEWSQTLLTVNEFIDRYIVVKDASSLGYLAQHQLFDQVPELKDDICIPDYCCLGEGDEDDITINAWFGPGGTVSPPCIKILNRTSWLRWLGESTFVCIPLRTPRNSTLTNYSSYTTLVRWRWKVQTWCDSQSL</sequence>
<evidence type="ECO:0000256" key="6">
    <source>
        <dbReference type="ARBA" id="ARBA00023002"/>
    </source>
</evidence>
<dbReference type="Pfam" id="PF24472">
    <property type="entry name" value="ARM_KDM8_N"/>
    <property type="match status" value="1"/>
</dbReference>
<dbReference type="Proteomes" id="UP000694402">
    <property type="component" value="Unassembled WGS sequence"/>
</dbReference>
<dbReference type="Ensembl" id="ENSOTST00005173935.1">
    <property type="protein sequence ID" value="ENSOTSP00005137423.1"/>
    <property type="gene ID" value="ENSOTSG00005030628.2"/>
</dbReference>
<dbReference type="AlphaFoldDB" id="A0AAZ3R927"/>
<dbReference type="Pfam" id="PF13621">
    <property type="entry name" value="Cupin_8"/>
    <property type="match status" value="1"/>
</dbReference>
<keyword evidence="10" id="KW-0539">Nucleus</keyword>
<dbReference type="GO" id="GO:0005634">
    <property type="term" value="C:nucleus"/>
    <property type="evidence" value="ECO:0007669"/>
    <property type="project" value="UniProtKB-SubCell"/>
</dbReference>
<evidence type="ECO:0000256" key="7">
    <source>
        <dbReference type="ARBA" id="ARBA00023004"/>
    </source>
</evidence>
<proteinExistence type="predicted"/>
<dbReference type="InterPro" id="IPR041667">
    <property type="entry name" value="Cupin_8"/>
</dbReference>
<feature type="domain" description="Cupin-like" evidence="11">
    <location>
        <begin position="200"/>
        <end position="327"/>
    </location>
</feature>
<evidence type="ECO:0000259" key="12">
    <source>
        <dbReference type="Pfam" id="PF24472"/>
    </source>
</evidence>
<keyword evidence="9" id="KW-0804">Transcription</keyword>
<evidence type="ECO:0000256" key="1">
    <source>
        <dbReference type="ARBA" id="ARBA00001954"/>
    </source>
</evidence>
<dbReference type="Gene3D" id="2.60.120.650">
    <property type="entry name" value="Cupin"/>
    <property type="match status" value="1"/>
</dbReference>
<evidence type="ECO:0000256" key="3">
    <source>
        <dbReference type="ARBA" id="ARBA00022723"/>
    </source>
</evidence>
<organism evidence="13 14">
    <name type="scientific">Oncorhynchus tshawytscha</name>
    <name type="common">Chinook salmon</name>
    <name type="synonym">Salmo tshawytscha</name>
    <dbReference type="NCBI Taxonomy" id="74940"/>
    <lineage>
        <taxon>Eukaryota</taxon>
        <taxon>Metazoa</taxon>
        <taxon>Chordata</taxon>
        <taxon>Craniata</taxon>
        <taxon>Vertebrata</taxon>
        <taxon>Euteleostomi</taxon>
        <taxon>Actinopterygii</taxon>
        <taxon>Neopterygii</taxon>
        <taxon>Teleostei</taxon>
        <taxon>Protacanthopterygii</taxon>
        <taxon>Salmoniformes</taxon>
        <taxon>Salmonidae</taxon>
        <taxon>Salmoninae</taxon>
        <taxon>Oncorhynchus</taxon>
    </lineage>
</organism>
<keyword evidence="6" id="KW-0560">Oxidoreductase</keyword>
<keyword evidence="8" id="KW-0805">Transcription regulation</keyword>
<keyword evidence="4" id="KW-0156">Chromatin regulator</keyword>
<reference evidence="13" key="3">
    <citation type="submission" date="2025-09" db="UniProtKB">
        <authorList>
            <consortium name="Ensembl"/>
        </authorList>
    </citation>
    <scope>IDENTIFICATION</scope>
</reference>
<reference evidence="14" key="1">
    <citation type="journal article" date="2018" name="PLoS ONE">
        <title>Chinook salmon (Oncorhynchus tshawytscha) genome and transcriptome.</title>
        <authorList>
            <person name="Christensen K.A."/>
            <person name="Leong J.S."/>
            <person name="Sakhrani D."/>
            <person name="Biagi C.A."/>
            <person name="Minkley D.R."/>
            <person name="Withler R.E."/>
            <person name="Rondeau E.B."/>
            <person name="Koop B.F."/>
            <person name="Devlin R.H."/>
        </authorList>
    </citation>
    <scope>NUCLEOTIDE SEQUENCE [LARGE SCALE GENOMIC DNA]</scope>
</reference>
<dbReference type="PANTHER" id="PTHR12461:SF106">
    <property type="entry name" value="BIFUNCTIONAL PEPTIDASE AND ARGINYL-HYDROXYLASE JMJD5"/>
    <property type="match status" value="1"/>
</dbReference>
<protein>
    <submittedName>
        <fullName evidence="13">Lysine (K)-specific demethylase 8</fullName>
    </submittedName>
</protein>
<accession>A0AAZ3R927</accession>
<name>A0AAZ3R927_ONCTS</name>
<dbReference type="PANTHER" id="PTHR12461">
    <property type="entry name" value="HYPOXIA-INDUCIBLE FACTOR 1 ALPHA INHIBITOR-RELATED"/>
    <property type="match status" value="1"/>
</dbReference>
<dbReference type="InterPro" id="IPR056520">
    <property type="entry name" value="ARM_KDM8_N"/>
</dbReference>
<evidence type="ECO:0000256" key="8">
    <source>
        <dbReference type="ARBA" id="ARBA00023015"/>
    </source>
</evidence>
<evidence type="ECO:0000256" key="5">
    <source>
        <dbReference type="ARBA" id="ARBA00022964"/>
    </source>
</evidence>
<evidence type="ECO:0000256" key="10">
    <source>
        <dbReference type="ARBA" id="ARBA00023242"/>
    </source>
</evidence>
<dbReference type="GeneTree" id="ENSGT00940000158074"/>
<keyword evidence="7" id="KW-0408">Iron</keyword>
<evidence type="ECO:0000313" key="14">
    <source>
        <dbReference type="Proteomes" id="UP000694402"/>
    </source>
</evidence>
<keyword evidence="5" id="KW-0223">Dioxygenase</keyword>
<evidence type="ECO:0000313" key="13">
    <source>
        <dbReference type="Ensembl" id="ENSOTSP00005137423.1"/>
    </source>
</evidence>
<evidence type="ECO:0000259" key="11">
    <source>
        <dbReference type="Pfam" id="PF13621"/>
    </source>
</evidence>
<evidence type="ECO:0000256" key="4">
    <source>
        <dbReference type="ARBA" id="ARBA00022853"/>
    </source>
</evidence>
<dbReference type="GO" id="GO:0046872">
    <property type="term" value="F:metal ion binding"/>
    <property type="evidence" value="ECO:0007669"/>
    <property type="project" value="UniProtKB-KW"/>
</dbReference>
<comment type="subcellular location">
    <subcellularLocation>
        <location evidence="2">Nucleus</location>
    </subcellularLocation>
</comment>
<dbReference type="SUPFAM" id="SSF51197">
    <property type="entry name" value="Clavaminate synthase-like"/>
    <property type="match status" value="1"/>
</dbReference>
<comment type="cofactor">
    <cofactor evidence="1">
        <name>Fe(2+)</name>
        <dbReference type="ChEBI" id="CHEBI:29033"/>
    </cofactor>
</comment>
<keyword evidence="14" id="KW-1185">Reference proteome</keyword>
<reference evidence="13" key="2">
    <citation type="submission" date="2025-08" db="UniProtKB">
        <authorList>
            <consortium name="Ensembl"/>
        </authorList>
    </citation>
    <scope>IDENTIFICATION</scope>
</reference>